<keyword evidence="1" id="KW-0812">Transmembrane</keyword>
<feature type="transmembrane region" description="Helical" evidence="1">
    <location>
        <begin position="12"/>
        <end position="33"/>
    </location>
</feature>
<evidence type="ECO:0000313" key="3">
    <source>
        <dbReference type="Proteomes" id="UP000613075"/>
    </source>
</evidence>
<dbReference type="EMBL" id="JADDUM010000150">
    <property type="protein sequence ID" value="MBE8592793.1"/>
    <property type="molecule type" value="Genomic_DNA"/>
</dbReference>
<protein>
    <submittedName>
        <fullName evidence="2">PepSY domain-containing protein</fullName>
    </submittedName>
</protein>
<feature type="non-terminal residue" evidence="2">
    <location>
        <position position="94"/>
    </location>
</feature>
<dbReference type="InterPro" id="IPR005625">
    <property type="entry name" value="PepSY-ass_TM"/>
</dbReference>
<accession>A0ABR9SV49</accession>
<dbReference type="Pfam" id="PF03929">
    <property type="entry name" value="PepSY_TM"/>
    <property type="match status" value="1"/>
</dbReference>
<keyword evidence="1" id="KW-0472">Membrane</keyword>
<keyword evidence="1" id="KW-1133">Transmembrane helix</keyword>
<sequence>MLKKTLFQLHWFFGITAGLVLALMGITGAAVSFQDELLRALNPSVLSVEKREAGVLPPAELVRKLEATEGKTVAMLFVESESGNAARVFFTPPP</sequence>
<proteinExistence type="predicted"/>
<evidence type="ECO:0000256" key="1">
    <source>
        <dbReference type="SAM" id="Phobius"/>
    </source>
</evidence>
<name>A0ABR9SV49_9PSED</name>
<keyword evidence="3" id="KW-1185">Reference proteome</keyword>
<reference evidence="2 3" key="1">
    <citation type="submission" date="2020-10" db="EMBL/GenBank/DDBJ databases">
        <title>The draft genomes of Cyclamen pathogen Pseudomonas sp.</title>
        <authorList>
            <person name="Fujikawa T."/>
            <person name="Sawada H."/>
        </authorList>
    </citation>
    <scope>NUCLEOTIDE SEQUENCE [LARGE SCALE GENOMIC DNA]</scope>
    <source>
        <strain evidence="2 3">MAFF 301449</strain>
    </source>
</reference>
<dbReference type="RefSeq" id="WP_193901783.1">
    <property type="nucleotide sequence ID" value="NZ_JADDUM010000150.1"/>
</dbReference>
<organism evidence="2 3">
    <name type="scientific">Pseudomonas cyclaminis</name>
    <dbReference type="NCBI Taxonomy" id="2781239"/>
    <lineage>
        <taxon>Bacteria</taxon>
        <taxon>Pseudomonadati</taxon>
        <taxon>Pseudomonadota</taxon>
        <taxon>Gammaproteobacteria</taxon>
        <taxon>Pseudomonadales</taxon>
        <taxon>Pseudomonadaceae</taxon>
        <taxon>Pseudomonas</taxon>
    </lineage>
</organism>
<dbReference type="PANTHER" id="PTHR34219">
    <property type="entry name" value="IRON-REGULATED INNER MEMBRANE PROTEIN-RELATED"/>
    <property type="match status" value="1"/>
</dbReference>
<comment type="caution">
    <text evidence="2">The sequence shown here is derived from an EMBL/GenBank/DDBJ whole genome shotgun (WGS) entry which is preliminary data.</text>
</comment>
<dbReference type="PANTHER" id="PTHR34219:SF3">
    <property type="entry name" value="BLL7967 PROTEIN"/>
    <property type="match status" value="1"/>
</dbReference>
<dbReference type="Proteomes" id="UP000613075">
    <property type="component" value="Unassembled WGS sequence"/>
</dbReference>
<gene>
    <name evidence="2" type="ORF">IQK56_18745</name>
</gene>
<evidence type="ECO:0000313" key="2">
    <source>
        <dbReference type="EMBL" id="MBE8592793.1"/>
    </source>
</evidence>